<dbReference type="AlphaFoldDB" id="A0A382EX87"/>
<name>A0A382EX87_9ZZZZ</name>
<evidence type="ECO:0000256" key="4">
    <source>
        <dbReference type="ARBA" id="ARBA00023136"/>
    </source>
</evidence>
<evidence type="ECO:0008006" key="7">
    <source>
        <dbReference type="Google" id="ProtNLM"/>
    </source>
</evidence>
<proteinExistence type="predicted"/>
<feature type="transmembrane region" description="Helical" evidence="5">
    <location>
        <begin position="143"/>
        <end position="161"/>
    </location>
</feature>
<comment type="subcellular location">
    <subcellularLocation>
        <location evidence="1">Membrane</location>
        <topology evidence="1">Multi-pass membrane protein</topology>
    </subcellularLocation>
</comment>
<accession>A0A382EX87</accession>
<evidence type="ECO:0000256" key="5">
    <source>
        <dbReference type="SAM" id="Phobius"/>
    </source>
</evidence>
<dbReference type="PANTHER" id="PTHR43483">
    <property type="entry name" value="MEMBRANE TRANSPORTER PROTEIN HI_0806-RELATED"/>
    <property type="match status" value="1"/>
</dbReference>
<dbReference type="PANTHER" id="PTHR43483:SF3">
    <property type="entry name" value="MEMBRANE TRANSPORTER PROTEIN HI_0806-RELATED"/>
    <property type="match status" value="1"/>
</dbReference>
<feature type="transmembrane region" description="Helical" evidence="5">
    <location>
        <begin position="209"/>
        <end position="227"/>
    </location>
</feature>
<feature type="transmembrane region" description="Helical" evidence="5">
    <location>
        <begin position="115"/>
        <end position="131"/>
    </location>
</feature>
<sequence>MDFNLISLVLLTLLSGCIAGILAGLLGVGGGIVVVPLLYYVLNYLNYDQSIIMHVAVGSSLLIIVPTSIRSAIQHRKRGSFDQNVFKKWIPPLILGTIIGAFFAVYATFEVLTSIFASIATLVAIEMFLNRKIKKSKILPSKILFQIFPIFIGLVSVMMGIGGGSLSVPILNYSGMEMRKAVGTSAAFGTVIAIPGSIGFIIGGLGQTLLPPLSIGYVNLIAFGLIVP</sequence>
<dbReference type="InterPro" id="IPR002781">
    <property type="entry name" value="TM_pro_TauE-like"/>
</dbReference>
<feature type="transmembrane region" description="Helical" evidence="5">
    <location>
        <begin position="7"/>
        <end position="39"/>
    </location>
</feature>
<organism evidence="6">
    <name type="scientific">marine metagenome</name>
    <dbReference type="NCBI Taxonomy" id="408172"/>
    <lineage>
        <taxon>unclassified sequences</taxon>
        <taxon>metagenomes</taxon>
        <taxon>ecological metagenomes</taxon>
    </lineage>
</organism>
<protein>
    <recommendedName>
        <fullName evidence="7">Membrane transporter protein</fullName>
    </recommendedName>
</protein>
<dbReference type="EMBL" id="UINC01046837">
    <property type="protein sequence ID" value="SVB55346.1"/>
    <property type="molecule type" value="Genomic_DNA"/>
</dbReference>
<feature type="transmembrane region" description="Helical" evidence="5">
    <location>
        <begin position="181"/>
        <end position="202"/>
    </location>
</feature>
<dbReference type="GO" id="GO:0016020">
    <property type="term" value="C:membrane"/>
    <property type="evidence" value="ECO:0007669"/>
    <property type="project" value="UniProtKB-SubCell"/>
</dbReference>
<evidence type="ECO:0000256" key="3">
    <source>
        <dbReference type="ARBA" id="ARBA00022989"/>
    </source>
</evidence>
<keyword evidence="4 5" id="KW-0472">Membrane</keyword>
<evidence type="ECO:0000256" key="2">
    <source>
        <dbReference type="ARBA" id="ARBA00022692"/>
    </source>
</evidence>
<evidence type="ECO:0000256" key="1">
    <source>
        <dbReference type="ARBA" id="ARBA00004141"/>
    </source>
</evidence>
<evidence type="ECO:0000313" key="6">
    <source>
        <dbReference type="EMBL" id="SVB55346.1"/>
    </source>
</evidence>
<dbReference type="Pfam" id="PF01925">
    <property type="entry name" value="TauE"/>
    <property type="match status" value="1"/>
</dbReference>
<feature type="transmembrane region" description="Helical" evidence="5">
    <location>
        <begin position="89"/>
        <end position="109"/>
    </location>
</feature>
<keyword evidence="2 5" id="KW-0812">Transmembrane</keyword>
<reference evidence="6" key="1">
    <citation type="submission" date="2018-05" db="EMBL/GenBank/DDBJ databases">
        <authorList>
            <person name="Lanie J.A."/>
            <person name="Ng W.-L."/>
            <person name="Kazmierczak K.M."/>
            <person name="Andrzejewski T.M."/>
            <person name="Davidsen T.M."/>
            <person name="Wayne K.J."/>
            <person name="Tettelin H."/>
            <person name="Glass J.I."/>
            <person name="Rusch D."/>
            <person name="Podicherti R."/>
            <person name="Tsui H.-C.T."/>
            <person name="Winkler M.E."/>
        </authorList>
    </citation>
    <scope>NUCLEOTIDE SEQUENCE</scope>
</reference>
<feature type="transmembrane region" description="Helical" evidence="5">
    <location>
        <begin position="51"/>
        <end position="69"/>
    </location>
</feature>
<keyword evidence="3 5" id="KW-1133">Transmembrane helix</keyword>
<gene>
    <name evidence="6" type="ORF">METZ01_LOCUS208200</name>
</gene>
<feature type="non-terminal residue" evidence="6">
    <location>
        <position position="228"/>
    </location>
</feature>